<accession>A0A0F9NZD7</accession>
<keyword evidence="1" id="KW-0472">Membrane</keyword>
<name>A0A0F9NZD7_9ZZZZ</name>
<evidence type="ECO:0000313" key="2">
    <source>
        <dbReference type="EMBL" id="KKN23234.1"/>
    </source>
</evidence>
<proteinExistence type="predicted"/>
<reference evidence="2" key="1">
    <citation type="journal article" date="2015" name="Nature">
        <title>Complex archaea that bridge the gap between prokaryotes and eukaryotes.</title>
        <authorList>
            <person name="Spang A."/>
            <person name="Saw J.H."/>
            <person name="Jorgensen S.L."/>
            <person name="Zaremba-Niedzwiedzka K."/>
            <person name="Martijn J."/>
            <person name="Lind A.E."/>
            <person name="van Eijk R."/>
            <person name="Schleper C."/>
            <person name="Guy L."/>
            <person name="Ettema T.J."/>
        </authorList>
    </citation>
    <scope>NUCLEOTIDE SEQUENCE</scope>
</reference>
<evidence type="ECO:0000256" key="1">
    <source>
        <dbReference type="SAM" id="Phobius"/>
    </source>
</evidence>
<dbReference type="EMBL" id="LAZR01002992">
    <property type="protein sequence ID" value="KKN23234.1"/>
    <property type="molecule type" value="Genomic_DNA"/>
</dbReference>
<dbReference type="AlphaFoldDB" id="A0A0F9NZD7"/>
<feature type="transmembrane region" description="Helical" evidence="1">
    <location>
        <begin position="21"/>
        <end position="46"/>
    </location>
</feature>
<sequence length="97" mass="11093">MNDLEEEIEYLLGWYAIKRKYFAGIVLMVIGIVVLLVDLLVLSYLIPNRIVYSQNRIIYDGDLIRLYVGITMGGIGGLFLLMGLPLLFITIKKKKKL</sequence>
<keyword evidence="1" id="KW-1133">Transmembrane helix</keyword>
<protein>
    <submittedName>
        <fullName evidence="2">Uncharacterized protein</fullName>
    </submittedName>
</protein>
<organism evidence="2">
    <name type="scientific">marine sediment metagenome</name>
    <dbReference type="NCBI Taxonomy" id="412755"/>
    <lineage>
        <taxon>unclassified sequences</taxon>
        <taxon>metagenomes</taxon>
        <taxon>ecological metagenomes</taxon>
    </lineage>
</organism>
<feature type="transmembrane region" description="Helical" evidence="1">
    <location>
        <begin position="66"/>
        <end position="91"/>
    </location>
</feature>
<comment type="caution">
    <text evidence="2">The sequence shown here is derived from an EMBL/GenBank/DDBJ whole genome shotgun (WGS) entry which is preliminary data.</text>
</comment>
<gene>
    <name evidence="2" type="ORF">LCGC14_0907100</name>
</gene>
<keyword evidence="1" id="KW-0812">Transmembrane</keyword>